<evidence type="ECO:0000256" key="2">
    <source>
        <dbReference type="ARBA" id="ARBA00022801"/>
    </source>
</evidence>
<protein>
    <recommendedName>
        <fullName evidence="3">Nudix hydrolase domain-containing protein</fullName>
    </recommendedName>
</protein>
<reference evidence="4 5" key="1">
    <citation type="journal article" date="2016" name="Nat. Commun.">
        <title>Thousands of microbial genomes shed light on interconnected biogeochemical processes in an aquifer system.</title>
        <authorList>
            <person name="Anantharaman K."/>
            <person name="Brown C.T."/>
            <person name="Hug L.A."/>
            <person name="Sharon I."/>
            <person name="Castelle C.J."/>
            <person name="Probst A.J."/>
            <person name="Thomas B.C."/>
            <person name="Singh A."/>
            <person name="Wilkins M.J."/>
            <person name="Karaoz U."/>
            <person name="Brodie E.L."/>
            <person name="Williams K.H."/>
            <person name="Hubbard S.S."/>
            <person name="Banfield J.F."/>
        </authorList>
    </citation>
    <scope>NUCLEOTIDE SEQUENCE [LARGE SCALE GENOMIC DNA]</scope>
</reference>
<comment type="caution">
    <text evidence="4">The sequence shown here is derived from an EMBL/GenBank/DDBJ whole genome shotgun (WGS) entry which is preliminary data.</text>
</comment>
<dbReference type="PROSITE" id="PS51462">
    <property type="entry name" value="NUDIX"/>
    <property type="match status" value="1"/>
</dbReference>
<evidence type="ECO:0000313" key="4">
    <source>
        <dbReference type="EMBL" id="OGL83236.1"/>
    </source>
</evidence>
<accession>A0A1F7UYD4</accession>
<gene>
    <name evidence="4" type="ORF">A3B32_01185</name>
</gene>
<feature type="domain" description="Nudix hydrolase" evidence="3">
    <location>
        <begin position="1"/>
        <end position="141"/>
    </location>
</feature>
<dbReference type="PANTHER" id="PTHR43046">
    <property type="entry name" value="GDP-MANNOSE MANNOSYL HYDROLASE"/>
    <property type="match status" value="1"/>
</dbReference>
<dbReference type="PANTHER" id="PTHR43046:SF14">
    <property type="entry name" value="MUTT_NUDIX FAMILY PROTEIN"/>
    <property type="match status" value="1"/>
</dbReference>
<dbReference type="InterPro" id="IPR015797">
    <property type="entry name" value="NUDIX_hydrolase-like_dom_sf"/>
</dbReference>
<dbReference type="Pfam" id="PF00293">
    <property type="entry name" value="NUDIX"/>
    <property type="match status" value="1"/>
</dbReference>
<comment type="cofactor">
    <cofactor evidence="1">
        <name>Mg(2+)</name>
        <dbReference type="ChEBI" id="CHEBI:18420"/>
    </cofactor>
</comment>
<evidence type="ECO:0000259" key="3">
    <source>
        <dbReference type="PROSITE" id="PS51462"/>
    </source>
</evidence>
<dbReference type="EMBL" id="MGEL01000036">
    <property type="protein sequence ID" value="OGL83236.1"/>
    <property type="molecule type" value="Genomic_DNA"/>
</dbReference>
<proteinExistence type="predicted"/>
<name>A0A1F7UYD4_9BACT</name>
<evidence type="ECO:0000256" key="1">
    <source>
        <dbReference type="ARBA" id="ARBA00001946"/>
    </source>
</evidence>
<dbReference type="Proteomes" id="UP000176932">
    <property type="component" value="Unassembled WGS sequence"/>
</dbReference>
<dbReference type="GO" id="GO:0016787">
    <property type="term" value="F:hydrolase activity"/>
    <property type="evidence" value="ECO:0007669"/>
    <property type="project" value="UniProtKB-KW"/>
</dbReference>
<dbReference type="InterPro" id="IPR000086">
    <property type="entry name" value="NUDIX_hydrolase_dom"/>
</dbReference>
<organism evidence="4 5">
    <name type="scientific">Candidatus Uhrbacteria bacterium RIFCSPLOWO2_01_FULL_53_9</name>
    <dbReference type="NCBI Taxonomy" id="1802403"/>
    <lineage>
        <taxon>Bacteria</taxon>
        <taxon>Candidatus Uhriibacteriota</taxon>
    </lineage>
</organism>
<dbReference type="SUPFAM" id="SSF55811">
    <property type="entry name" value="Nudix"/>
    <property type="match status" value="1"/>
</dbReference>
<dbReference type="AlphaFoldDB" id="A0A1F7UYD4"/>
<evidence type="ECO:0000313" key="5">
    <source>
        <dbReference type="Proteomes" id="UP000176932"/>
    </source>
</evidence>
<keyword evidence="2" id="KW-0378">Hydrolase</keyword>
<dbReference type="Gene3D" id="3.90.79.10">
    <property type="entry name" value="Nucleoside Triphosphate Pyrophosphohydrolase"/>
    <property type="match status" value="1"/>
</dbReference>
<sequence>MLNENITVWAATKAFIEHESKILVVRESSKYKDGTNVGSYDVVGGRIEPGQRFDESLLREIKEETGLNVTIGRPFFVSEWRPKVRGKQWQIVGTFFVAHAVSSNVMLSADHDTYKWIDPRDYKNGGLIENLYPAFEAYLELESAWPSNRTSLETIALSVGAV</sequence>